<gene>
    <name evidence="11" type="ORF">F0P94_18420</name>
</gene>
<sequence length="755" mass="81965">MISYLACKYYQPMRLKHLLLASASGLLLLGTNAQAQNYRNYGCYTDEHTKELELKYPGQAQAREAIEQQIQQYLKQNPAAKRQAGVLKVPVVVHIVTEKGLDGISKAQVENGIEVLNQDFRRTNADANVTRGLFLPYAADMEVEFVLAKIDPNGQPTEGINRVTSFTTNGPVVRNNVKTAAPAWPTDKYFNVWLVKTINSDNAVGGGTILGYAQFPGTGTWTEYGLVMLHKQWGKQGAVPGSTADSDGRTATHEVGHCFNLLHTFYQPNYNANQCPSPINHTTTGDRVGDTPPAAFDTYVGCNTQTNNCQNDVGTGSPYTTDVINQTENYMSYDLCQNMFTLGQKERTQAALTTIPQLVNLTSTSNAGVTGIDPSVTVGPTVPIPYWGVQNNHVCAGTSITFEDKTYNATATSWNWSFPGGTPSTSTQQNPVVTYNTPGVYPVTLSAGNSAGSKSVTVQNFITIVPTTGLVKTQGQQQYVEDFEDTSFPANAAANLSWERTSTAVGSNNVNWEQTGAAAASGTKSIRLRNNAFSAENQGVYSTIISPNIDISGNANIVANFDLAFAKRTSATPGEELKVYLSTDCGATWLPRYSKAGNLLVTNGGTVVGNFTPGTNDWRKETIPVQNSLLTNGRLMFKFEAQNFGGNSIYIDNFRVYTTILGTNEEIAANNNIQLFPNPLTSATGINFELKKADQVSVNIYDLVGNQIYKGNTEMLASGAHTIPVYDKLKGYKAGMYLVQLQIGNQVYNTKLIAQ</sequence>
<dbReference type="NCBIfam" id="TIGR04183">
    <property type="entry name" value="Por_Secre_tail"/>
    <property type="match status" value="1"/>
</dbReference>
<dbReference type="Pfam" id="PF18911">
    <property type="entry name" value="PKD_4"/>
    <property type="match status" value="1"/>
</dbReference>
<organism evidence="11 12">
    <name type="scientific">Adhaeribacter soli</name>
    <dbReference type="NCBI Taxonomy" id="2607655"/>
    <lineage>
        <taxon>Bacteria</taxon>
        <taxon>Pseudomonadati</taxon>
        <taxon>Bacteroidota</taxon>
        <taxon>Cytophagia</taxon>
        <taxon>Cytophagales</taxon>
        <taxon>Hymenobacteraceae</taxon>
        <taxon>Adhaeribacter</taxon>
    </lineage>
</organism>
<evidence type="ECO:0000256" key="4">
    <source>
        <dbReference type="ARBA" id="ARBA00022729"/>
    </source>
</evidence>
<keyword evidence="7" id="KW-0482">Metalloprotease</keyword>
<keyword evidence="8" id="KW-1015">Disulfide bond</keyword>
<accession>A0A5N1IN38</accession>
<name>A0A5N1IN38_9BACT</name>
<evidence type="ECO:0000256" key="1">
    <source>
        <dbReference type="ARBA" id="ARBA00008721"/>
    </source>
</evidence>
<evidence type="ECO:0000256" key="6">
    <source>
        <dbReference type="ARBA" id="ARBA00022833"/>
    </source>
</evidence>
<evidence type="ECO:0000256" key="2">
    <source>
        <dbReference type="ARBA" id="ARBA00022670"/>
    </source>
</evidence>
<dbReference type="InterPro" id="IPR000601">
    <property type="entry name" value="PKD_dom"/>
</dbReference>
<comment type="caution">
    <text evidence="11">The sequence shown here is derived from an EMBL/GenBank/DDBJ whole genome shotgun (WGS) entry which is preliminary data.</text>
</comment>
<keyword evidence="3" id="KW-0479">Metal-binding</keyword>
<reference evidence="11 12" key="1">
    <citation type="submission" date="2019-09" db="EMBL/GenBank/DDBJ databases">
        <title>Genome sequence of Adhaeribacter sp. M2.</title>
        <authorList>
            <person name="Srinivasan S."/>
        </authorList>
    </citation>
    <scope>NUCLEOTIDE SEQUENCE [LARGE SCALE GENOMIC DNA]</scope>
    <source>
        <strain evidence="11 12">M2</strain>
    </source>
</reference>
<dbReference type="EMBL" id="VTWT01000013">
    <property type="protein sequence ID" value="KAA9325201.1"/>
    <property type="molecule type" value="Genomic_DNA"/>
</dbReference>
<dbReference type="GO" id="GO:0046872">
    <property type="term" value="F:metal ion binding"/>
    <property type="evidence" value="ECO:0007669"/>
    <property type="project" value="UniProtKB-KW"/>
</dbReference>
<dbReference type="InterPro" id="IPR013783">
    <property type="entry name" value="Ig-like_fold"/>
</dbReference>
<dbReference type="NCBIfam" id="NF038128">
    <property type="entry name" value="choice_anch_J"/>
    <property type="match status" value="1"/>
</dbReference>
<dbReference type="InterPro" id="IPR035986">
    <property type="entry name" value="PKD_dom_sf"/>
</dbReference>
<dbReference type="InterPro" id="IPR008754">
    <property type="entry name" value="Peptidase_M43"/>
</dbReference>
<keyword evidence="5" id="KW-0378">Hydrolase</keyword>
<dbReference type="Gene3D" id="3.40.390.10">
    <property type="entry name" value="Collagenase (Catalytic Domain)"/>
    <property type="match status" value="1"/>
</dbReference>
<dbReference type="Gene3D" id="2.60.40.10">
    <property type="entry name" value="Immunoglobulins"/>
    <property type="match status" value="1"/>
</dbReference>
<dbReference type="CDD" id="cd00146">
    <property type="entry name" value="PKD"/>
    <property type="match status" value="1"/>
</dbReference>
<evidence type="ECO:0000313" key="12">
    <source>
        <dbReference type="Proteomes" id="UP000326570"/>
    </source>
</evidence>
<evidence type="ECO:0000259" key="10">
    <source>
        <dbReference type="PROSITE" id="PS50093"/>
    </source>
</evidence>
<comment type="similarity">
    <text evidence="1">Belongs to the peptidase M43B family.</text>
</comment>
<dbReference type="SMART" id="SM00089">
    <property type="entry name" value="PKD"/>
    <property type="match status" value="1"/>
</dbReference>
<evidence type="ECO:0000256" key="8">
    <source>
        <dbReference type="ARBA" id="ARBA00023157"/>
    </source>
</evidence>
<dbReference type="Gene3D" id="2.60.120.260">
    <property type="entry name" value="Galactose-binding domain-like"/>
    <property type="match status" value="1"/>
</dbReference>
<dbReference type="PROSITE" id="PS50093">
    <property type="entry name" value="PKD"/>
    <property type="match status" value="1"/>
</dbReference>
<evidence type="ECO:0000313" key="11">
    <source>
        <dbReference type="EMBL" id="KAA9325201.1"/>
    </source>
</evidence>
<keyword evidence="12" id="KW-1185">Reference proteome</keyword>
<dbReference type="SUPFAM" id="SSF49299">
    <property type="entry name" value="PKD domain"/>
    <property type="match status" value="1"/>
</dbReference>
<evidence type="ECO:0000256" key="7">
    <source>
        <dbReference type="ARBA" id="ARBA00023049"/>
    </source>
</evidence>
<dbReference type="PANTHER" id="PTHR47466">
    <property type="match status" value="1"/>
</dbReference>
<dbReference type="InterPro" id="IPR026444">
    <property type="entry name" value="Secre_tail"/>
</dbReference>
<evidence type="ECO:0000256" key="9">
    <source>
        <dbReference type="SAM" id="SignalP"/>
    </source>
</evidence>
<feature type="signal peptide" evidence="9">
    <location>
        <begin position="1"/>
        <end position="35"/>
    </location>
</feature>
<evidence type="ECO:0000256" key="5">
    <source>
        <dbReference type="ARBA" id="ARBA00022801"/>
    </source>
</evidence>
<dbReference type="InterPro" id="IPR022409">
    <property type="entry name" value="PKD/Chitinase_dom"/>
</dbReference>
<dbReference type="PANTHER" id="PTHR47466:SF1">
    <property type="entry name" value="METALLOPROTEASE MEP1 (AFU_ORTHOLOGUE AFUA_1G07730)-RELATED"/>
    <property type="match status" value="1"/>
</dbReference>
<dbReference type="Proteomes" id="UP000326570">
    <property type="component" value="Unassembled WGS sequence"/>
</dbReference>
<keyword evidence="4 9" id="KW-0732">Signal</keyword>
<dbReference type="GO" id="GO:0008237">
    <property type="term" value="F:metallopeptidase activity"/>
    <property type="evidence" value="ECO:0007669"/>
    <property type="project" value="UniProtKB-KW"/>
</dbReference>
<dbReference type="Pfam" id="PF18962">
    <property type="entry name" value="Por_Secre_tail"/>
    <property type="match status" value="1"/>
</dbReference>
<dbReference type="SUPFAM" id="SSF55486">
    <property type="entry name" value="Metalloproteases ('zincins'), catalytic domain"/>
    <property type="match status" value="1"/>
</dbReference>
<dbReference type="GO" id="GO:0006508">
    <property type="term" value="P:proteolysis"/>
    <property type="evidence" value="ECO:0007669"/>
    <property type="project" value="UniProtKB-KW"/>
</dbReference>
<evidence type="ECO:0000256" key="3">
    <source>
        <dbReference type="ARBA" id="ARBA00022723"/>
    </source>
</evidence>
<protein>
    <submittedName>
        <fullName evidence="11">T9SS type A sorting domain-containing protein</fullName>
    </submittedName>
</protein>
<dbReference type="InterPro" id="IPR024079">
    <property type="entry name" value="MetalloPept_cat_dom_sf"/>
</dbReference>
<dbReference type="Pfam" id="PF05572">
    <property type="entry name" value="Peptidase_M43"/>
    <property type="match status" value="1"/>
</dbReference>
<dbReference type="AlphaFoldDB" id="A0A5N1IN38"/>
<feature type="domain" description="PKD" evidence="10">
    <location>
        <begin position="399"/>
        <end position="464"/>
    </location>
</feature>
<proteinExistence type="inferred from homology"/>
<keyword evidence="2" id="KW-0645">Protease</keyword>
<keyword evidence="6" id="KW-0862">Zinc</keyword>
<feature type="chain" id="PRO_5024846150" evidence="9">
    <location>
        <begin position="36"/>
        <end position="755"/>
    </location>
</feature>